<dbReference type="EMBL" id="JAPTSV010000001">
    <property type="protein sequence ID" value="KAJ1531321.1"/>
    <property type="molecule type" value="Genomic_DNA"/>
</dbReference>
<accession>A0AAV7XXT8</accession>
<organism evidence="1 2">
    <name type="scientific">Megalurothrips usitatus</name>
    <name type="common">bean blossom thrips</name>
    <dbReference type="NCBI Taxonomy" id="439358"/>
    <lineage>
        <taxon>Eukaryota</taxon>
        <taxon>Metazoa</taxon>
        <taxon>Ecdysozoa</taxon>
        <taxon>Arthropoda</taxon>
        <taxon>Hexapoda</taxon>
        <taxon>Insecta</taxon>
        <taxon>Pterygota</taxon>
        <taxon>Neoptera</taxon>
        <taxon>Paraneoptera</taxon>
        <taxon>Thysanoptera</taxon>
        <taxon>Terebrantia</taxon>
        <taxon>Thripoidea</taxon>
        <taxon>Thripidae</taxon>
        <taxon>Megalurothrips</taxon>
    </lineage>
</organism>
<reference evidence="1" key="1">
    <citation type="submission" date="2022-12" db="EMBL/GenBank/DDBJ databases">
        <title>Chromosome-level genome assembly of the bean flower thrips Megalurothrips usitatus.</title>
        <authorList>
            <person name="Ma L."/>
            <person name="Liu Q."/>
            <person name="Li H."/>
            <person name="Cai W."/>
        </authorList>
    </citation>
    <scope>NUCLEOTIDE SEQUENCE</scope>
    <source>
        <strain evidence="1">Cailab_2022a</strain>
    </source>
</reference>
<keyword evidence="2" id="KW-1185">Reference proteome</keyword>
<evidence type="ECO:0000313" key="1">
    <source>
        <dbReference type="EMBL" id="KAJ1531321.1"/>
    </source>
</evidence>
<sequence length="204" mass="23424">MLRSKILDRCLSKDPTKVSLIVEQERQRKERSKNMANRLRTSTWRARTRHLSQVPKNVSELDSVLGSDEWRHLSLTNDGSGLMYQGRCGSSFKKKTKCLIFMSASMKKCLKRAKTVTCESTWDGKTSLPNCSQMFSMVTKWDQQHYSSRVSGHARKLKLANLIIGSIIFRPITRSCQAIPLLPQEMLQHGLDVHYSIDSLYMLE</sequence>
<protein>
    <submittedName>
        <fullName evidence="1">Uncharacterized protein</fullName>
    </submittedName>
</protein>
<gene>
    <name evidence="1" type="ORF">ONE63_000005</name>
</gene>
<dbReference type="Proteomes" id="UP001075354">
    <property type="component" value="Chromosome 1"/>
</dbReference>
<name>A0AAV7XXT8_9NEOP</name>
<comment type="caution">
    <text evidence="1">The sequence shown here is derived from an EMBL/GenBank/DDBJ whole genome shotgun (WGS) entry which is preliminary data.</text>
</comment>
<dbReference type="AlphaFoldDB" id="A0AAV7XXT8"/>
<proteinExistence type="predicted"/>
<evidence type="ECO:0000313" key="2">
    <source>
        <dbReference type="Proteomes" id="UP001075354"/>
    </source>
</evidence>